<dbReference type="Proteomes" id="UP000604475">
    <property type="component" value="Unassembled WGS sequence"/>
</dbReference>
<sequence>MLRSVSTSLMVRGAIAVIFGIFAIAWPGITLSAVVILFAIYAFCDAFGQFHRVAATDRTGSAVGHMTLGLIDIAAGIVALAWPAITAFVLTVWIAAWAVVAGIIEIAGAITSKRARTGVRISLTLLGVASILFGIVLFAHPYAGVTVLALLFGLFLLFYGVNLLVTGFRMRTEIGTGGLPTDTLGWRGAGRGADATRQAGRPASGSR</sequence>
<feature type="transmembrane region" description="Helical" evidence="1">
    <location>
        <begin position="145"/>
        <end position="165"/>
    </location>
</feature>
<evidence type="ECO:0000256" key="1">
    <source>
        <dbReference type="SAM" id="Phobius"/>
    </source>
</evidence>
<dbReference type="AlphaFoldDB" id="A0A937RF08"/>
<gene>
    <name evidence="2" type="ORF">I7412_27975</name>
</gene>
<dbReference type="InterPro" id="IPR052712">
    <property type="entry name" value="Acid_resist_chaperone_HdeD"/>
</dbReference>
<feature type="transmembrane region" description="Helical" evidence="1">
    <location>
        <begin position="88"/>
        <end position="109"/>
    </location>
</feature>
<name>A0A937RF08_9ACTN</name>
<dbReference type="RefSeq" id="WP_203001827.1">
    <property type="nucleotide sequence ID" value="NZ_JADWYV010000034.1"/>
</dbReference>
<organism evidence="2 3">
    <name type="scientific">Frankia nepalensis</name>
    <dbReference type="NCBI Taxonomy" id="1836974"/>
    <lineage>
        <taxon>Bacteria</taxon>
        <taxon>Bacillati</taxon>
        <taxon>Actinomycetota</taxon>
        <taxon>Actinomycetes</taxon>
        <taxon>Frankiales</taxon>
        <taxon>Frankiaceae</taxon>
        <taxon>Frankia</taxon>
    </lineage>
</organism>
<keyword evidence="1" id="KW-1133">Transmembrane helix</keyword>
<accession>A0A937RF08</accession>
<proteinExistence type="predicted"/>
<dbReference type="PANTHER" id="PTHR34989">
    <property type="entry name" value="PROTEIN HDED"/>
    <property type="match status" value="1"/>
</dbReference>
<dbReference type="InterPro" id="IPR005325">
    <property type="entry name" value="DUF308_memb"/>
</dbReference>
<feature type="transmembrane region" description="Helical" evidence="1">
    <location>
        <begin position="9"/>
        <end position="26"/>
    </location>
</feature>
<feature type="transmembrane region" description="Helical" evidence="1">
    <location>
        <begin position="121"/>
        <end position="139"/>
    </location>
</feature>
<protein>
    <submittedName>
        <fullName evidence="2">DUF308 domain-containing protein</fullName>
    </submittedName>
</protein>
<dbReference type="GO" id="GO:0005886">
    <property type="term" value="C:plasma membrane"/>
    <property type="evidence" value="ECO:0007669"/>
    <property type="project" value="TreeGrafter"/>
</dbReference>
<comment type="caution">
    <text evidence="2">The sequence shown here is derived from an EMBL/GenBank/DDBJ whole genome shotgun (WGS) entry which is preliminary data.</text>
</comment>
<keyword evidence="1" id="KW-0812">Transmembrane</keyword>
<evidence type="ECO:0000313" key="3">
    <source>
        <dbReference type="Proteomes" id="UP000604475"/>
    </source>
</evidence>
<dbReference type="PANTHER" id="PTHR34989:SF1">
    <property type="entry name" value="PROTEIN HDED"/>
    <property type="match status" value="1"/>
</dbReference>
<dbReference type="Pfam" id="PF03729">
    <property type="entry name" value="DUF308"/>
    <property type="match status" value="1"/>
</dbReference>
<keyword evidence="1" id="KW-0472">Membrane</keyword>
<reference evidence="2" key="1">
    <citation type="submission" date="2020-12" db="EMBL/GenBank/DDBJ databases">
        <title>Genomic characterization of non-nitrogen-fixing Frankia strains.</title>
        <authorList>
            <person name="Carlos-Shanley C."/>
            <person name="Guerra T."/>
            <person name="Hahn D."/>
        </authorList>
    </citation>
    <scope>NUCLEOTIDE SEQUENCE</scope>
    <source>
        <strain evidence="2">CN6</strain>
    </source>
</reference>
<evidence type="ECO:0000313" key="2">
    <source>
        <dbReference type="EMBL" id="MBL7630933.1"/>
    </source>
</evidence>
<keyword evidence="3" id="KW-1185">Reference proteome</keyword>
<dbReference type="EMBL" id="JAEACQ010000256">
    <property type="protein sequence ID" value="MBL7630933.1"/>
    <property type="molecule type" value="Genomic_DNA"/>
</dbReference>
<feature type="transmembrane region" description="Helical" evidence="1">
    <location>
        <begin position="62"/>
        <end position="82"/>
    </location>
</feature>